<proteinExistence type="inferred from homology"/>
<dbReference type="EMBL" id="CAXDID020000001">
    <property type="protein sequence ID" value="CAL5970155.1"/>
    <property type="molecule type" value="Genomic_DNA"/>
</dbReference>
<evidence type="ECO:0000256" key="7">
    <source>
        <dbReference type="SAM" id="Phobius"/>
    </source>
</evidence>
<reference evidence="8 9" key="1">
    <citation type="submission" date="2024-07" db="EMBL/GenBank/DDBJ databases">
        <authorList>
            <person name="Akdeniz Z."/>
        </authorList>
    </citation>
    <scope>NUCLEOTIDE SEQUENCE [LARGE SCALE GENOMIC DNA]</scope>
</reference>
<evidence type="ECO:0000256" key="2">
    <source>
        <dbReference type="ARBA" id="ARBA00005245"/>
    </source>
</evidence>
<gene>
    <name evidence="8" type="ORF">HINF_LOCUS95</name>
</gene>
<comment type="similarity">
    <text evidence="2">Belongs to the SPCS1 family.</text>
</comment>
<evidence type="ECO:0000313" key="8">
    <source>
        <dbReference type="EMBL" id="CAL5970155.1"/>
    </source>
</evidence>
<comment type="caution">
    <text evidence="8">The sequence shown here is derived from an EMBL/GenBank/DDBJ whole genome shotgun (WGS) entry which is preliminary data.</text>
</comment>
<keyword evidence="9" id="KW-1185">Reference proteome</keyword>
<comment type="subcellular location">
    <subcellularLocation>
        <location evidence="1">Endoplasmic reticulum membrane</location>
        <topology evidence="1">Multi-pass membrane protein</topology>
    </subcellularLocation>
</comment>
<evidence type="ECO:0000256" key="5">
    <source>
        <dbReference type="ARBA" id="ARBA00022989"/>
    </source>
</evidence>
<accession>A0ABP1GDD0</accession>
<organism evidence="8 9">
    <name type="scientific">Hexamita inflata</name>
    <dbReference type="NCBI Taxonomy" id="28002"/>
    <lineage>
        <taxon>Eukaryota</taxon>
        <taxon>Metamonada</taxon>
        <taxon>Diplomonadida</taxon>
        <taxon>Hexamitidae</taxon>
        <taxon>Hexamitinae</taxon>
        <taxon>Hexamita</taxon>
    </lineage>
</organism>
<sequence>MPNIRGQHTINYLYHILVILTDVFAFIAGIALKNVKAILYIHVFGILMTMLIIVPDWKFWNRPALKDAVQSTVQSKGK</sequence>
<keyword evidence="6 7" id="KW-0472">Membrane</keyword>
<dbReference type="InterPro" id="IPR009542">
    <property type="entry name" value="Spc1/SPCS1"/>
</dbReference>
<keyword evidence="5 7" id="KW-1133">Transmembrane helix</keyword>
<feature type="transmembrane region" description="Helical" evidence="7">
    <location>
        <begin position="38"/>
        <end position="57"/>
    </location>
</feature>
<dbReference type="Pfam" id="PF06645">
    <property type="entry name" value="SPC12"/>
    <property type="match status" value="1"/>
</dbReference>
<evidence type="ECO:0000256" key="3">
    <source>
        <dbReference type="ARBA" id="ARBA00022692"/>
    </source>
</evidence>
<name>A0ABP1GDD0_9EUKA</name>
<evidence type="ECO:0000256" key="6">
    <source>
        <dbReference type="ARBA" id="ARBA00023136"/>
    </source>
</evidence>
<keyword evidence="3 7" id="KW-0812">Transmembrane</keyword>
<dbReference type="Proteomes" id="UP001642409">
    <property type="component" value="Unassembled WGS sequence"/>
</dbReference>
<evidence type="ECO:0000256" key="4">
    <source>
        <dbReference type="ARBA" id="ARBA00022824"/>
    </source>
</evidence>
<keyword evidence="4" id="KW-0256">Endoplasmic reticulum</keyword>
<evidence type="ECO:0000313" key="9">
    <source>
        <dbReference type="Proteomes" id="UP001642409"/>
    </source>
</evidence>
<protein>
    <submittedName>
        <fullName evidence="8">Uncharacterized protein</fullName>
    </submittedName>
</protein>
<evidence type="ECO:0000256" key="1">
    <source>
        <dbReference type="ARBA" id="ARBA00004477"/>
    </source>
</evidence>
<feature type="transmembrane region" description="Helical" evidence="7">
    <location>
        <begin position="12"/>
        <end position="32"/>
    </location>
</feature>